<dbReference type="AlphaFoldDB" id="F1YER8"/>
<evidence type="ECO:0000313" key="3">
    <source>
        <dbReference type="Proteomes" id="UP000035065"/>
    </source>
</evidence>
<dbReference type="EMBL" id="AEUD01000001">
    <property type="protein sequence ID" value="EGD56901.1"/>
    <property type="molecule type" value="Genomic_DNA"/>
</dbReference>
<organism evidence="2 3">
    <name type="scientific">Gordonia neofelifaecis NRRL B-59395</name>
    <dbReference type="NCBI Taxonomy" id="644548"/>
    <lineage>
        <taxon>Bacteria</taxon>
        <taxon>Bacillati</taxon>
        <taxon>Actinomycetota</taxon>
        <taxon>Actinomycetes</taxon>
        <taxon>Mycobacteriales</taxon>
        <taxon>Gordoniaceae</taxon>
        <taxon>Gordonia</taxon>
    </lineage>
</organism>
<gene>
    <name evidence="2" type="ORF">SCNU_00945</name>
</gene>
<reference evidence="2 3" key="1">
    <citation type="journal article" date="2011" name="J. Bacteriol.">
        <title>Draft Genome Sequence of Gordonia neofelifaecis NRRL B-59395, a Cholesterol-Degrading Actinomycete.</title>
        <authorList>
            <person name="Ge F."/>
            <person name="Li W."/>
            <person name="Chen G."/>
            <person name="Liu Y."/>
            <person name="Zhang G."/>
            <person name="Yong B."/>
            <person name="Wang Q."/>
            <person name="Wang N."/>
            <person name="Huang Z."/>
            <person name="Li W."/>
            <person name="Wang J."/>
            <person name="Wu C."/>
            <person name="Xie Q."/>
            <person name="Liu G."/>
        </authorList>
    </citation>
    <scope>NUCLEOTIDE SEQUENCE [LARGE SCALE GENOMIC DNA]</scope>
    <source>
        <strain evidence="2 3">NRRL B-59395</strain>
    </source>
</reference>
<sequence>MPTDDGFIGFRRAGDGMIGVLAIAPPAPAPLVVGSPALEPPLLAAVLASMTAADVAPWSAEIVSHTAGCRADDPAARAYRTLLGGLRIPAHRTVHLVLRIRPADHPAAVRARGGGSTGALRTAVWCIRLVRARLADAGVGARALAAAEITGLTEGLTEGAPVDRIVAGPDGPHADGFPLTAYRWTGSAPESLATLLASPGADGSVSTVLTLRLVATPAGPRLAVLLRDNGGRPRTTAESDALRLTRVDDRATALAGLPTTPTPPRRSVRRLGDELPVGASPTATRRLCGSVSVPLAGDGQIVGADPSGSAVALRMAGPGVPRTDLVGDDALARQVALRLTAIGLTTSVISEVPERWRRLAGAVGDGLLTIGGTDRRPSRVLIDDTAEGAVVAPSGTTLVRVRADGAPPAGIPALVQHPQTGAVRALGRHREIPVRLVSTAAERSLTEIE</sequence>
<evidence type="ECO:0000313" key="2">
    <source>
        <dbReference type="EMBL" id="EGD56901.1"/>
    </source>
</evidence>
<protein>
    <recommendedName>
        <fullName evidence="1">Type VII secretion system protein EccE domain-containing protein</fullName>
    </recommendedName>
</protein>
<keyword evidence="3" id="KW-1185">Reference proteome</keyword>
<dbReference type="STRING" id="644548.SCNU_00945"/>
<dbReference type="Pfam" id="PF11203">
    <property type="entry name" value="EccE"/>
    <property type="match status" value="1"/>
</dbReference>
<evidence type="ECO:0000259" key="1">
    <source>
        <dbReference type="Pfam" id="PF11203"/>
    </source>
</evidence>
<name>F1YER8_9ACTN</name>
<accession>F1YER8</accession>
<dbReference type="InterPro" id="IPR050051">
    <property type="entry name" value="EccE_dom"/>
</dbReference>
<dbReference type="Proteomes" id="UP000035065">
    <property type="component" value="Unassembled WGS sequence"/>
</dbReference>
<comment type="caution">
    <text evidence="2">The sequence shown here is derived from an EMBL/GenBank/DDBJ whole genome shotgun (WGS) entry which is preliminary data.</text>
</comment>
<dbReference type="eggNOG" id="ENOG50331Q0">
    <property type="taxonomic scope" value="Bacteria"/>
</dbReference>
<proteinExistence type="predicted"/>
<feature type="domain" description="Type VII secretion system protein EccE" evidence="1">
    <location>
        <begin position="89"/>
        <end position="182"/>
    </location>
</feature>